<proteinExistence type="predicted"/>
<dbReference type="Pfam" id="PF00436">
    <property type="entry name" value="SSB"/>
    <property type="match status" value="1"/>
</dbReference>
<sequence length="128" mass="14954">MLYTSREEVTTINQFQAIGIIIKSPNYYDTHDTPFVTFTIKIERDYKSKQDKPIYDFLNCKAFGAIAQSIHDFYQHEDLIALNGHIQSRRYEKEGEWRYTTELVIAHIQNLSSHPLLKPSLNSNLSND</sequence>
<dbReference type="InterPro" id="IPR011344">
    <property type="entry name" value="ssDNA-bd"/>
</dbReference>
<dbReference type="RefSeq" id="WP_060551535.1">
    <property type="nucleotide sequence ID" value="NZ_CP009623.1"/>
</dbReference>
<evidence type="ECO:0000256" key="2">
    <source>
        <dbReference type="PIRNR" id="PIRNR002070"/>
    </source>
</evidence>
<evidence type="ECO:0000313" key="3">
    <source>
        <dbReference type="EMBL" id="OTW30763.1"/>
    </source>
</evidence>
<reference evidence="3 4" key="1">
    <citation type="submission" date="2017-04" db="EMBL/GenBank/DDBJ databases">
        <title>Staphylococcus agnetis, a potential pathogen in the broiler production.</title>
        <authorList>
            <person name="Poulsen L."/>
        </authorList>
    </citation>
    <scope>NUCLEOTIDE SEQUENCE [LARGE SCALE GENOMIC DNA]</scope>
    <source>
        <strain evidence="3 4">723_310714_2_2_spleen</strain>
    </source>
</reference>
<keyword evidence="1 2" id="KW-0238">DNA-binding</keyword>
<organism evidence="3 4">
    <name type="scientific">Staphylococcus agnetis</name>
    <dbReference type="NCBI Taxonomy" id="985762"/>
    <lineage>
        <taxon>Bacteria</taxon>
        <taxon>Bacillati</taxon>
        <taxon>Bacillota</taxon>
        <taxon>Bacilli</taxon>
        <taxon>Bacillales</taxon>
        <taxon>Staphylococcaceae</taxon>
        <taxon>Staphylococcus</taxon>
    </lineage>
</organism>
<dbReference type="SUPFAM" id="SSF50249">
    <property type="entry name" value="Nucleic acid-binding proteins"/>
    <property type="match status" value="1"/>
</dbReference>
<evidence type="ECO:0000256" key="1">
    <source>
        <dbReference type="ARBA" id="ARBA00023125"/>
    </source>
</evidence>
<accession>A0ABX3Z2X5</accession>
<dbReference type="InterPro" id="IPR000424">
    <property type="entry name" value="Primosome_PriB/ssb"/>
</dbReference>
<dbReference type="GeneID" id="57692181"/>
<dbReference type="PROSITE" id="PS50935">
    <property type="entry name" value="SSB"/>
    <property type="match status" value="1"/>
</dbReference>
<dbReference type="EMBL" id="NEFX01000015">
    <property type="protein sequence ID" value="OTW30763.1"/>
    <property type="molecule type" value="Genomic_DNA"/>
</dbReference>
<protein>
    <recommendedName>
        <fullName evidence="2">Single-stranded DNA-binding protein</fullName>
    </recommendedName>
</protein>
<dbReference type="PIRSF" id="PIRSF002070">
    <property type="entry name" value="SSB"/>
    <property type="match status" value="1"/>
</dbReference>
<evidence type="ECO:0000313" key="4">
    <source>
        <dbReference type="Proteomes" id="UP000195208"/>
    </source>
</evidence>
<gene>
    <name evidence="3" type="ORF">B9M88_08340</name>
</gene>
<dbReference type="Gene3D" id="2.40.50.140">
    <property type="entry name" value="Nucleic acid-binding proteins"/>
    <property type="match status" value="1"/>
</dbReference>
<name>A0ABX3Z2X5_9STAP</name>
<keyword evidence="4" id="KW-1185">Reference proteome</keyword>
<dbReference type="Proteomes" id="UP000195208">
    <property type="component" value="Unassembled WGS sequence"/>
</dbReference>
<comment type="caution">
    <text evidence="3">The sequence shown here is derived from an EMBL/GenBank/DDBJ whole genome shotgun (WGS) entry which is preliminary data.</text>
</comment>
<dbReference type="InterPro" id="IPR012340">
    <property type="entry name" value="NA-bd_OB-fold"/>
</dbReference>